<dbReference type="GO" id="GO:0015937">
    <property type="term" value="P:coenzyme A biosynthetic process"/>
    <property type="evidence" value="ECO:0007669"/>
    <property type="project" value="UniProtKB-UniRule"/>
</dbReference>
<comment type="catalytic activity">
    <reaction evidence="1 14 15">
        <text>(R)-pantothenate + ATP = (R)-4'-phosphopantothenate + ADP + H(+)</text>
        <dbReference type="Rhea" id="RHEA:16373"/>
        <dbReference type="ChEBI" id="CHEBI:10986"/>
        <dbReference type="ChEBI" id="CHEBI:15378"/>
        <dbReference type="ChEBI" id="CHEBI:29032"/>
        <dbReference type="ChEBI" id="CHEBI:30616"/>
        <dbReference type="ChEBI" id="CHEBI:456216"/>
        <dbReference type="EC" id="2.7.1.33"/>
    </reaction>
</comment>
<dbReference type="GO" id="GO:0005737">
    <property type="term" value="C:cytoplasm"/>
    <property type="evidence" value="ECO:0007669"/>
    <property type="project" value="UniProtKB-SubCell"/>
</dbReference>
<protein>
    <recommendedName>
        <fullName evidence="6 14">Pantothenate kinase</fullName>
        <ecNumber evidence="5 14">2.7.1.33</ecNumber>
    </recommendedName>
    <alternativeName>
        <fullName evidence="13 14">Pantothenic acid kinase</fullName>
    </alternativeName>
</protein>
<evidence type="ECO:0000259" key="16">
    <source>
        <dbReference type="Pfam" id="PF00485"/>
    </source>
</evidence>
<comment type="similarity">
    <text evidence="4 14 15">Belongs to the prokaryotic pantothenate kinase family.</text>
</comment>
<dbReference type="RefSeq" id="WP_060778134.1">
    <property type="nucleotide sequence ID" value="NZ_CAJHLF010000010.1"/>
</dbReference>
<dbReference type="GO" id="GO:0005524">
    <property type="term" value="F:ATP binding"/>
    <property type="evidence" value="ECO:0007669"/>
    <property type="project" value="UniProtKB-UniRule"/>
</dbReference>
<dbReference type="HAMAP" id="MF_00215">
    <property type="entry name" value="Pantothen_kinase_1"/>
    <property type="match status" value="1"/>
</dbReference>
<dbReference type="SUPFAM" id="SSF52540">
    <property type="entry name" value="P-loop containing nucleoside triphosphate hydrolases"/>
    <property type="match status" value="1"/>
</dbReference>
<evidence type="ECO:0000256" key="4">
    <source>
        <dbReference type="ARBA" id="ARBA00006087"/>
    </source>
</evidence>
<evidence type="ECO:0000256" key="13">
    <source>
        <dbReference type="ARBA" id="ARBA00032866"/>
    </source>
</evidence>
<dbReference type="EMBL" id="CP065662">
    <property type="protein sequence ID" value="QPS01007.1"/>
    <property type="molecule type" value="Genomic_DNA"/>
</dbReference>
<evidence type="ECO:0000256" key="2">
    <source>
        <dbReference type="ARBA" id="ARBA00004496"/>
    </source>
</evidence>
<reference evidence="17" key="3">
    <citation type="submission" date="2022-09" db="EMBL/GenBank/DDBJ databases">
        <title>Aerococcus urinae taxonomy study.</title>
        <authorList>
            <person name="Christensen J."/>
            <person name="Senneby E."/>
        </authorList>
    </citation>
    <scope>NUCLEOTIDE SEQUENCE</scope>
    <source>
        <strain evidence="17">NLD-066-U95</strain>
    </source>
</reference>
<evidence type="ECO:0000313" key="21">
    <source>
        <dbReference type="Proteomes" id="UP000594771"/>
    </source>
</evidence>
<dbReference type="AlphaFoldDB" id="A0A0X8FE77"/>
<dbReference type="GO" id="GO:0004594">
    <property type="term" value="F:pantothenate kinase activity"/>
    <property type="evidence" value="ECO:0007669"/>
    <property type="project" value="UniProtKB-UniRule"/>
</dbReference>
<dbReference type="KEGG" id="aun:AWM73_03730"/>
<comment type="subcellular location">
    <subcellularLocation>
        <location evidence="2 14 15">Cytoplasm</location>
    </subcellularLocation>
</comment>
<feature type="binding site" evidence="14">
    <location>
        <begin position="94"/>
        <end position="101"/>
    </location>
    <ligand>
        <name>ATP</name>
        <dbReference type="ChEBI" id="CHEBI:30616"/>
    </ligand>
</feature>
<dbReference type="Pfam" id="PF00485">
    <property type="entry name" value="PRK"/>
    <property type="match status" value="1"/>
</dbReference>
<evidence type="ECO:0000313" key="18">
    <source>
        <dbReference type="EMBL" id="QPS01007.1"/>
    </source>
</evidence>
<evidence type="ECO:0000313" key="20">
    <source>
        <dbReference type="Proteomes" id="UP000251923"/>
    </source>
</evidence>
<sequence>MAFNNMYHIIDRDDWHAYRDEITSDINVKLTEKQLEALLAFNDHLTLEDANDIYQPLTQLISIYFKNYQRLISERNQFLGINDKIPPFIIGISGSVAVGKSTTARLLQLFLSQFFPYLDVELITTDGFLYPNEQLEHWDLMHRKGFPESYDMHELKKFFMAVKSNKQRLKVPLYSHESYDRINAYREIKSPHILIVEGINVLQFVGSDQFFIGEYADLSIYVDADTELIEKWYMERFILLRENAQRDPAHYNQRYSKMSLDDALRSAKRTWENINLVNLEDYILPTRDRADIVIHKIENHYIDSIRMRRY</sequence>
<dbReference type="EMBL" id="QMHM01000013">
    <property type="protein sequence ID" value="RAV78386.1"/>
    <property type="molecule type" value="Genomic_DNA"/>
</dbReference>
<evidence type="ECO:0000256" key="3">
    <source>
        <dbReference type="ARBA" id="ARBA00005225"/>
    </source>
</evidence>
<name>A0A0X8FE77_9LACT</name>
<evidence type="ECO:0000313" key="17">
    <source>
        <dbReference type="EMBL" id="MCY3052701.1"/>
    </source>
</evidence>
<dbReference type="Proteomes" id="UP000594771">
    <property type="component" value="Chromosome"/>
</dbReference>
<evidence type="ECO:0000256" key="8">
    <source>
        <dbReference type="ARBA" id="ARBA00022679"/>
    </source>
</evidence>
<dbReference type="OrthoDB" id="1550976at2"/>
<keyword evidence="9 14" id="KW-0547">Nucleotide-binding</keyword>
<keyword evidence="7 14" id="KW-0963">Cytoplasm</keyword>
<gene>
    <name evidence="14 17" type="primary">coaA</name>
    <name evidence="19" type="ORF">DBT54_06995</name>
    <name evidence="18" type="ORF">I6G68_06325</name>
    <name evidence="17" type="ORF">ODY43_01600</name>
</gene>
<evidence type="ECO:0000256" key="15">
    <source>
        <dbReference type="RuleBase" id="RU003530"/>
    </source>
</evidence>
<evidence type="ECO:0000313" key="19">
    <source>
        <dbReference type="EMBL" id="RAV78386.1"/>
    </source>
</evidence>
<evidence type="ECO:0000256" key="1">
    <source>
        <dbReference type="ARBA" id="ARBA00001206"/>
    </source>
</evidence>
<proteinExistence type="inferred from homology"/>
<evidence type="ECO:0000256" key="6">
    <source>
        <dbReference type="ARBA" id="ARBA00015080"/>
    </source>
</evidence>
<dbReference type="PANTHER" id="PTHR10285">
    <property type="entry name" value="URIDINE KINASE"/>
    <property type="match status" value="1"/>
</dbReference>
<evidence type="ECO:0000256" key="9">
    <source>
        <dbReference type="ARBA" id="ARBA00022741"/>
    </source>
</evidence>
<evidence type="ECO:0000256" key="5">
    <source>
        <dbReference type="ARBA" id="ARBA00012102"/>
    </source>
</evidence>
<dbReference type="UniPathway" id="UPA00241">
    <property type="reaction ID" value="UER00352"/>
</dbReference>
<dbReference type="InterPro" id="IPR004566">
    <property type="entry name" value="PanK"/>
</dbReference>
<dbReference type="InterPro" id="IPR006083">
    <property type="entry name" value="PRK/URK"/>
</dbReference>
<keyword evidence="10 14" id="KW-0418">Kinase</keyword>
<dbReference type="EMBL" id="JAOTML010000001">
    <property type="protein sequence ID" value="MCY3052701.1"/>
    <property type="molecule type" value="Genomic_DNA"/>
</dbReference>
<dbReference type="GeneID" id="86971037"/>
<dbReference type="Gene3D" id="3.40.50.300">
    <property type="entry name" value="P-loop containing nucleotide triphosphate hydrolases"/>
    <property type="match status" value="1"/>
</dbReference>
<dbReference type="CDD" id="cd02025">
    <property type="entry name" value="PanK"/>
    <property type="match status" value="1"/>
</dbReference>
<dbReference type="EC" id="2.7.1.33" evidence="5 14"/>
<evidence type="ECO:0000256" key="12">
    <source>
        <dbReference type="ARBA" id="ARBA00022993"/>
    </source>
</evidence>
<feature type="domain" description="Phosphoribulokinase/uridine kinase" evidence="16">
    <location>
        <begin position="89"/>
        <end position="236"/>
    </location>
</feature>
<dbReference type="InterPro" id="IPR027417">
    <property type="entry name" value="P-loop_NTPase"/>
</dbReference>
<dbReference type="PIRSF" id="PIRSF000545">
    <property type="entry name" value="Pantothenate_kin"/>
    <property type="match status" value="1"/>
</dbReference>
<keyword evidence="8 14" id="KW-0808">Transferase</keyword>
<reference evidence="18 21" key="2">
    <citation type="submission" date="2020-12" db="EMBL/GenBank/DDBJ databases">
        <title>FDA dAtabase for Regulatory Grade micrObial Sequences (FDA-ARGOS): Supporting development and validation of Infectious Disease Dx tests.</title>
        <authorList>
            <person name="Sproer C."/>
            <person name="Gronow S."/>
            <person name="Severitt S."/>
            <person name="Schroder I."/>
            <person name="Tallon L."/>
            <person name="Sadzewicz L."/>
            <person name="Zhao X."/>
            <person name="Boylan J."/>
            <person name="Ott S."/>
            <person name="Bowen H."/>
            <person name="Vavikolanu K."/>
            <person name="Mehta A."/>
            <person name="Aluvathingal J."/>
            <person name="Nadendla S."/>
            <person name="Lowell S."/>
            <person name="Myers T."/>
            <person name="Yan Y."/>
            <person name="Sichtig H."/>
        </authorList>
    </citation>
    <scope>NUCLEOTIDE SEQUENCE [LARGE SCALE GENOMIC DNA]</scope>
    <source>
        <strain evidence="18 21">FDAARGOS_911</strain>
    </source>
</reference>
<keyword evidence="11 14" id="KW-0067">ATP-binding</keyword>
<reference evidence="19 20" key="1">
    <citation type="submission" date="2018-04" db="EMBL/GenBank/DDBJ databases">
        <title>Aerococcus urinae genomes.</title>
        <authorList>
            <person name="Hilt E."/>
            <person name="Gilbert N.M."/>
            <person name="Thomas-White K."/>
            <person name="Putonti C."/>
            <person name="Lewis A.L."/>
            <person name="Visck K.L."/>
            <person name="Wolfe A.J."/>
        </authorList>
    </citation>
    <scope>NUCLEOTIDE SEQUENCE [LARGE SCALE GENOMIC DNA]</scope>
    <source>
        <strain evidence="19 20">UMB7480</strain>
    </source>
</reference>
<evidence type="ECO:0000313" key="22">
    <source>
        <dbReference type="Proteomes" id="UP001069145"/>
    </source>
</evidence>
<keyword evidence="22" id="KW-1185">Reference proteome</keyword>
<dbReference type="Proteomes" id="UP001069145">
    <property type="component" value="Unassembled WGS sequence"/>
</dbReference>
<evidence type="ECO:0000256" key="10">
    <source>
        <dbReference type="ARBA" id="ARBA00022777"/>
    </source>
</evidence>
<keyword evidence="12 14" id="KW-0173">Coenzyme A biosynthesis</keyword>
<evidence type="ECO:0000256" key="11">
    <source>
        <dbReference type="ARBA" id="ARBA00022840"/>
    </source>
</evidence>
<accession>A0A0X8FE77</accession>
<evidence type="ECO:0000256" key="7">
    <source>
        <dbReference type="ARBA" id="ARBA00022490"/>
    </source>
</evidence>
<evidence type="ECO:0000256" key="14">
    <source>
        <dbReference type="HAMAP-Rule" id="MF_00215"/>
    </source>
</evidence>
<organism evidence="19 20">
    <name type="scientific">Aerococcus urinae</name>
    <dbReference type="NCBI Taxonomy" id="1376"/>
    <lineage>
        <taxon>Bacteria</taxon>
        <taxon>Bacillati</taxon>
        <taxon>Bacillota</taxon>
        <taxon>Bacilli</taxon>
        <taxon>Lactobacillales</taxon>
        <taxon>Aerococcaceae</taxon>
        <taxon>Aerococcus</taxon>
    </lineage>
</organism>
<dbReference type="Proteomes" id="UP000251923">
    <property type="component" value="Unassembled WGS sequence"/>
</dbReference>
<dbReference type="NCBIfam" id="TIGR00554">
    <property type="entry name" value="panK_bact"/>
    <property type="match status" value="1"/>
</dbReference>
<comment type="pathway">
    <text evidence="3 14 15">Cofactor biosynthesis; coenzyme A biosynthesis; CoA from (R)-pantothenate: step 1/5.</text>
</comment>